<proteinExistence type="inferred from homology"/>
<dbReference type="InterPro" id="IPR017972">
    <property type="entry name" value="Cyt_P450_CS"/>
</dbReference>
<evidence type="ECO:0000313" key="9">
    <source>
        <dbReference type="EMBL" id="KAK2155719.1"/>
    </source>
</evidence>
<comment type="similarity">
    <text evidence="1 8">Belongs to the cytochrome P450 family.</text>
</comment>
<dbReference type="Pfam" id="PF00067">
    <property type="entry name" value="p450"/>
    <property type="match status" value="1"/>
</dbReference>
<dbReference type="GO" id="GO:0016705">
    <property type="term" value="F:oxidoreductase activity, acting on paired donors, with incorporation or reduction of molecular oxygen"/>
    <property type="evidence" value="ECO:0007669"/>
    <property type="project" value="InterPro"/>
</dbReference>
<dbReference type="GO" id="GO:0005506">
    <property type="term" value="F:iron ion binding"/>
    <property type="evidence" value="ECO:0007669"/>
    <property type="project" value="InterPro"/>
</dbReference>
<dbReference type="AlphaFoldDB" id="A0AAD9JM28"/>
<evidence type="ECO:0000256" key="1">
    <source>
        <dbReference type="ARBA" id="ARBA00010617"/>
    </source>
</evidence>
<dbReference type="EMBL" id="JAODUP010000233">
    <property type="protein sequence ID" value="KAK2155719.1"/>
    <property type="molecule type" value="Genomic_DNA"/>
</dbReference>
<keyword evidence="10" id="KW-1185">Reference proteome</keyword>
<keyword evidence="6 8" id="KW-0503">Monooxygenase</keyword>
<evidence type="ECO:0008006" key="11">
    <source>
        <dbReference type="Google" id="ProtNLM"/>
    </source>
</evidence>
<keyword evidence="5 7" id="KW-0408">Iron</keyword>
<dbReference type="PRINTS" id="PR00465">
    <property type="entry name" value="EP450IV"/>
</dbReference>
<keyword evidence="2 7" id="KW-0349">Heme</keyword>
<sequence length="484" mass="55233">MTYALSTLLITIRDVFLLVWNVTFKTILHLIRTLIPSYRNQITMEPLPPGNMGWPIIGETIDFLRKSQNGDFFKERYAKYGSIFRTNFLGMNNIHIRDVSHVKKVLLGEHHLVATCWPPAMRRLLGSGALATMLDPDHRQLRKLVRPYLNAEVLSSAKDAMVKCVAAELLKWKSAPVIDLYNAAKHLTMKCGCAVLIGENGLNDDMIDETSANFITFGDGFFQLPILIPGSKYYQATQAKKSILQTVYKLHRENTSKASIISQIYGATEDKVLRTQAEKDNFVVELLFGAQETAACTITCAVTLLEQNPHVFKKLHDEIDEFYKDVKQEDDNVETWILSKDFRVLGYLTNIIKETLRLFPPIGGGFRKILRPFVLGEYWIPKDWTITYSIQCMHEDSDMDNVTDFIPERWDSITQAAYISDFLPFGAGPRSCVGRDYALQFIKLALIMLVSTCRWKLQTKEPTFTRVPIVKPEQPIMVKMMDAK</sequence>
<evidence type="ECO:0000256" key="6">
    <source>
        <dbReference type="ARBA" id="ARBA00023033"/>
    </source>
</evidence>
<evidence type="ECO:0000256" key="8">
    <source>
        <dbReference type="RuleBase" id="RU000461"/>
    </source>
</evidence>
<evidence type="ECO:0000256" key="7">
    <source>
        <dbReference type="PIRSR" id="PIRSR602403-1"/>
    </source>
</evidence>
<reference evidence="9" key="1">
    <citation type="journal article" date="2023" name="Mol. Biol. Evol.">
        <title>Third-Generation Sequencing Reveals the Adaptive Role of the Epigenome in Three Deep-Sea Polychaetes.</title>
        <authorList>
            <person name="Perez M."/>
            <person name="Aroh O."/>
            <person name="Sun Y."/>
            <person name="Lan Y."/>
            <person name="Juniper S.K."/>
            <person name="Young C.R."/>
            <person name="Angers B."/>
            <person name="Qian P.Y."/>
        </authorList>
    </citation>
    <scope>NUCLEOTIDE SEQUENCE</scope>
    <source>
        <strain evidence="9">P08H-3</strain>
    </source>
</reference>
<gene>
    <name evidence="9" type="ORF">LSH36_233g08064</name>
</gene>
<name>A0AAD9JM28_9ANNE</name>
<keyword evidence="4 8" id="KW-0560">Oxidoreductase</keyword>
<evidence type="ECO:0000256" key="2">
    <source>
        <dbReference type="ARBA" id="ARBA00022617"/>
    </source>
</evidence>
<comment type="cofactor">
    <cofactor evidence="7">
        <name>heme</name>
        <dbReference type="ChEBI" id="CHEBI:30413"/>
    </cofactor>
</comment>
<dbReference type="GO" id="GO:0004497">
    <property type="term" value="F:monooxygenase activity"/>
    <property type="evidence" value="ECO:0007669"/>
    <property type="project" value="UniProtKB-KW"/>
</dbReference>
<evidence type="ECO:0000313" key="10">
    <source>
        <dbReference type="Proteomes" id="UP001208570"/>
    </source>
</evidence>
<dbReference type="PANTHER" id="PTHR24286">
    <property type="entry name" value="CYTOCHROME P450 26"/>
    <property type="match status" value="1"/>
</dbReference>
<keyword evidence="3 7" id="KW-0479">Metal-binding</keyword>
<evidence type="ECO:0000256" key="4">
    <source>
        <dbReference type="ARBA" id="ARBA00023002"/>
    </source>
</evidence>
<dbReference type="InterPro" id="IPR002403">
    <property type="entry name" value="Cyt_P450_E_grp-IV"/>
</dbReference>
<evidence type="ECO:0000256" key="5">
    <source>
        <dbReference type="ARBA" id="ARBA00023004"/>
    </source>
</evidence>
<dbReference type="PROSITE" id="PS00086">
    <property type="entry name" value="CYTOCHROME_P450"/>
    <property type="match status" value="1"/>
</dbReference>
<feature type="binding site" description="axial binding residue" evidence="7">
    <location>
        <position position="432"/>
    </location>
    <ligand>
        <name>heme</name>
        <dbReference type="ChEBI" id="CHEBI:30413"/>
    </ligand>
    <ligandPart>
        <name>Fe</name>
        <dbReference type="ChEBI" id="CHEBI:18248"/>
    </ligandPart>
</feature>
<dbReference type="SUPFAM" id="SSF48264">
    <property type="entry name" value="Cytochrome P450"/>
    <property type="match status" value="1"/>
</dbReference>
<dbReference type="PANTHER" id="PTHR24286:SF384">
    <property type="entry name" value="P450, PUTATIVE (EUROFUNG)-RELATED"/>
    <property type="match status" value="1"/>
</dbReference>
<protein>
    <recommendedName>
        <fullName evidence="11">Cytochrome P450</fullName>
    </recommendedName>
</protein>
<dbReference type="GO" id="GO:0020037">
    <property type="term" value="F:heme binding"/>
    <property type="evidence" value="ECO:0007669"/>
    <property type="project" value="InterPro"/>
</dbReference>
<dbReference type="GO" id="GO:0016125">
    <property type="term" value="P:sterol metabolic process"/>
    <property type="evidence" value="ECO:0007669"/>
    <property type="project" value="TreeGrafter"/>
</dbReference>
<dbReference type="Proteomes" id="UP001208570">
    <property type="component" value="Unassembled WGS sequence"/>
</dbReference>
<dbReference type="PRINTS" id="PR00385">
    <property type="entry name" value="P450"/>
</dbReference>
<comment type="caution">
    <text evidence="9">The sequence shown here is derived from an EMBL/GenBank/DDBJ whole genome shotgun (WGS) entry which is preliminary data.</text>
</comment>
<evidence type="ECO:0000256" key="3">
    <source>
        <dbReference type="ARBA" id="ARBA00022723"/>
    </source>
</evidence>
<dbReference type="Gene3D" id="1.10.630.10">
    <property type="entry name" value="Cytochrome P450"/>
    <property type="match status" value="1"/>
</dbReference>
<accession>A0AAD9JM28</accession>
<dbReference type="GO" id="GO:0034653">
    <property type="term" value="P:retinoic acid catabolic process"/>
    <property type="evidence" value="ECO:0007669"/>
    <property type="project" value="UniProtKB-ARBA"/>
</dbReference>
<dbReference type="InterPro" id="IPR036396">
    <property type="entry name" value="Cyt_P450_sf"/>
</dbReference>
<organism evidence="9 10">
    <name type="scientific">Paralvinella palmiformis</name>
    <dbReference type="NCBI Taxonomy" id="53620"/>
    <lineage>
        <taxon>Eukaryota</taxon>
        <taxon>Metazoa</taxon>
        <taxon>Spiralia</taxon>
        <taxon>Lophotrochozoa</taxon>
        <taxon>Annelida</taxon>
        <taxon>Polychaeta</taxon>
        <taxon>Sedentaria</taxon>
        <taxon>Canalipalpata</taxon>
        <taxon>Terebellida</taxon>
        <taxon>Terebelliformia</taxon>
        <taxon>Alvinellidae</taxon>
        <taxon>Paralvinella</taxon>
    </lineage>
</organism>
<dbReference type="InterPro" id="IPR001128">
    <property type="entry name" value="Cyt_P450"/>
</dbReference>